<proteinExistence type="predicted"/>
<evidence type="ECO:0000256" key="1">
    <source>
        <dbReference type="SAM" id="Coils"/>
    </source>
</evidence>
<organism evidence="2 3">
    <name type="scientific">Tritrichomonas musculus</name>
    <dbReference type="NCBI Taxonomy" id="1915356"/>
    <lineage>
        <taxon>Eukaryota</taxon>
        <taxon>Metamonada</taxon>
        <taxon>Parabasalia</taxon>
        <taxon>Tritrichomonadida</taxon>
        <taxon>Tritrichomonadidae</taxon>
        <taxon>Tritrichomonas</taxon>
    </lineage>
</organism>
<accession>A0ABR2KT49</accession>
<feature type="coiled-coil region" evidence="1">
    <location>
        <begin position="81"/>
        <end position="115"/>
    </location>
</feature>
<dbReference type="EMBL" id="JAPFFF010000003">
    <property type="protein sequence ID" value="KAK8894259.1"/>
    <property type="molecule type" value="Genomic_DNA"/>
</dbReference>
<reference evidence="2 3" key="1">
    <citation type="submission" date="2024-04" db="EMBL/GenBank/DDBJ databases">
        <title>Tritrichomonas musculus Genome.</title>
        <authorList>
            <person name="Alves-Ferreira E."/>
            <person name="Grigg M."/>
            <person name="Lorenzi H."/>
            <person name="Galac M."/>
        </authorList>
    </citation>
    <scope>NUCLEOTIDE SEQUENCE [LARGE SCALE GENOMIC DNA]</scope>
    <source>
        <strain evidence="2 3">EAF2021</strain>
    </source>
</reference>
<name>A0ABR2KT49_9EUKA</name>
<keyword evidence="3" id="KW-1185">Reference proteome</keyword>
<dbReference type="Proteomes" id="UP001470230">
    <property type="component" value="Unassembled WGS sequence"/>
</dbReference>
<protein>
    <submittedName>
        <fullName evidence="2">Uncharacterized protein</fullName>
    </submittedName>
</protein>
<gene>
    <name evidence="2" type="ORF">M9Y10_022694</name>
</gene>
<sequence>MDRQCEILQYKIQQQLTLQSDEVGRLSNLMVLLKGDIITARDQIQKLDNEISLAKQFKKGRDKRLRISHNADLSKLIIAHHQAIQMLSEEQEKEIDNLQNDFSQTLAEITKNQENLGSDKFYTIQKSIEEAKAKLSATMSISETAANMPPDPLDVTMLETQNERIKQLQNMLMSKNKERNESLKKSKNQLTICVEALEEIDHSYEVNATHLHSELEKIDNKYKIDVAQLTDNHRHRIIMLKEKLKEAKLKCKAAQKSFQRIQSNNRESMSLNMRQMEIVRTTTVPPAKFQVDEDDHIRFKELQKHHQKASALLQQKNENLQRAREVNESLKRQINSFLFQQRFGVIPNQ</sequence>
<evidence type="ECO:0000313" key="3">
    <source>
        <dbReference type="Proteomes" id="UP001470230"/>
    </source>
</evidence>
<keyword evidence="1" id="KW-0175">Coiled coil</keyword>
<evidence type="ECO:0000313" key="2">
    <source>
        <dbReference type="EMBL" id="KAK8894259.1"/>
    </source>
</evidence>
<feature type="coiled-coil region" evidence="1">
    <location>
        <begin position="299"/>
        <end position="333"/>
    </location>
</feature>
<comment type="caution">
    <text evidence="2">The sequence shown here is derived from an EMBL/GenBank/DDBJ whole genome shotgun (WGS) entry which is preliminary data.</text>
</comment>
<feature type="coiled-coil region" evidence="1">
    <location>
        <begin position="237"/>
        <end position="264"/>
    </location>
</feature>
<feature type="coiled-coil region" evidence="1">
    <location>
        <begin position="158"/>
        <end position="185"/>
    </location>
</feature>